<evidence type="ECO:0000313" key="4">
    <source>
        <dbReference type="EMBL" id="MCT2586414.1"/>
    </source>
</evidence>
<dbReference type="Proteomes" id="UP001156441">
    <property type="component" value="Unassembled WGS sequence"/>
</dbReference>
<feature type="compositionally biased region" description="Polar residues" evidence="1">
    <location>
        <begin position="548"/>
        <end position="561"/>
    </location>
</feature>
<feature type="region of interest" description="Disordered" evidence="1">
    <location>
        <begin position="1"/>
        <end position="33"/>
    </location>
</feature>
<keyword evidence="2" id="KW-1133">Transmembrane helix</keyword>
<evidence type="ECO:0000256" key="1">
    <source>
        <dbReference type="SAM" id="MobiDB-lite"/>
    </source>
</evidence>
<comment type="caution">
    <text evidence="4">The sequence shown here is derived from an EMBL/GenBank/DDBJ whole genome shotgun (WGS) entry which is preliminary data.</text>
</comment>
<evidence type="ECO:0000313" key="5">
    <source>
        <dbReference type="Proteomes" id="UP001156441"/>
    </source>
</evidence>
<dbReference type="Pfam" id="PF12229">
    <property type="entry name" value="PG_binding_4"/>
    <property type="match status" value="2"/>
</dbReference>
<feature type="domain" description="YoaR-like putative peptidoglycan binding" evidence="3">
    <location>
        <begin position="279"/>
        <end position="348"/>
    </location>
</feature>
<dbReference type="InterPro" id="IPR007391">
    <property type="entry name" value="Vancomycin_resist_VanW"/>
</dbReference>
<keyword evidence="2" id="KW-0812">Transmembrane</keyword>
<keyword evidence="2" id="KW-0472">Membrane</keyword>
<feature type="domain" description="YoaR-like putative peptidoglycan binding" evidence="3">
    <location>
        <begin position="110"/>
        <end position="208"/>
    </location>
</feature>
<feature type="compositionally biased region" description="Basic and acidic residues" evidence="1">
    <location>
        <begin position="533"/>
        <end position="547"/>
    </location>
</feature>
<feature type="compositionally biased region" description="Polar residues" evidence="1">
    <location>
        <begin position="574"/>
        <end position="584"/>
    </location>
</feature>
<proteinExistence type="predicted"/>
<evidence type="ECO:0000256" key="2">
    <source>
        <dbReference type="SAM" id="Phobius"/>
    </source>
</evidence>
<sequence length="594" mass="62680">MPVSRPPTGDEPTVRLQPASPPPTGGDDVKKKSTRRKAGLIAGAVFGALAVLYGVDLILSTGEVPRGVTVVGVDVGGETRKDAEAMLRDQIEPRLTKPVGISAGDVDTQLKPADAGLTIDWVATLDRAGDQPFNPITRLTSFFTTEEVGIVTTTDNARLTAAVDALRAETDREPADGGIKWDGVTPVAIEPKQGQKLDADGARQALVDGWATGRTVELPVDTTPVKTTAEGVQQAIEDIAKPAVSGPVTVHGEGKDATLTPKHIARALTFAPAEEGGGLTAKLNHKKVVAACKPQLASTEIEGKDAEIVFSGGSPTVTPSVHGKGIDWKKSFAPLMDVLKQTENREIDATYVPRPAEVTTEEANKLGIKEVISEFTTGGFAPDSGVNIRQVAEEVDGAIVKPGDTFSLNGHTGPRTEAQGYVAAGIIEDGAPGRAVGGGISQFATTLYNAAYFAAMTDAGHQEHSYYISRYPAAREATVFQNPDGSSVIDLKFTNDTETGIAIQTIWTPSSITVRFWGTKTYEVESITGGRSDFTEPETKQGPKENCHASNGSQGFTTSDTRIVRNAATGAEVSRNTRTVSYNPQPKIVCKPPD</sequence>
<feature type="region of interest" description="Disordered" evidence="1">
    <location>
        <begin position="530"/>
        <end position="594"/>
    </location>
</feature>
<keyword evidence="5" id="KW-1185">Reference proteome</keyword>
<dbReference type="InterPro" id="IPR022029">
    <property type="entry name" value="YoaR-like_PG-bd"/>
</dbReference>
<accession>A0ABT2JFV7</accession>
<name>A0ABT2JFV7_9PSEU</name>
<dbReference type="PANTHER" id="PTHR35788:SF1">
    <property type="entry name" value="EXPORTED PROTEIN"/>
    <property type="match status" value="1"/>
</dbReference>
<dbReference type="PANTHER" id="PTHR35788">
    <property type="entry name" value="EXPORTED PROTEIN-RELATED"/>
    <property type="match status" value="1"/>
</dbReference>
<dbReference type="RefSeq" id="WP_260194241.1">
    <property type="nucleotide sequence ID" value="NZ_JAFFZE010000019.1"/>
</dbReference>
<dbReference type="InterPro" id="IPR052913">
    <property type="entry name" value="Glycopeptide_resist_protein"/>
</dbReference>
<feature type="transmembrane region" description="Helical" evidence="2">
    <location>
        <begin position="40"/>
        <end position="59"/>
    </location>
</feature>
<organism evidence="4 5">
    <name type="scientific">Actinophytocola gossypii</name>
    <dbReference type="NCBI Taxonomy" id="2812003"/>
    <lineage>
        <taxon>Bacteria</taxon>
        <taxon>Bacillati</taxon>
        <taxon>Actinomycetota</taxon>
        <taxon>Actinomycetes</taxon>
        <taxon>Pseudonocardiales</taxon>
        <taxon>Pseudonocardiaceae</taxon>
    </lineage>
</organism>
<gene>
    <name evidence="4" type="ORF">JT362_25150</name>
</gene>
<evidence type="ECO:0000259" key="3">
    <source>
        <dbReference type="Pfam" id="PF12229"/>
    </source>
</evidence>
<dbReference type="EMBL" id="JAFFZE010000019">
    <property type="protein sequence ID" value="MCT2586414.1"/>
    <property type="molecule type" value="Genomic_DNA"/>
</dbReference>
<protein>
    <submittedName>
        <fullName evidence="4">VanW family protein</fullName>
    </submittedName>
</protein>
<reference evidence="4 5" key="1">
    <citation type="submission" date="2021-02" db="EMBL/GenBank/DDBJ databases">
        <title>Actinophytocola xerophila sp. nov., isolated from soil of cotton cropping field.</title>
        <authorList>
            <person name="Huang R."/>
            <person name="Chen X."/>
            <person name="Ge X."/>
            <person name="Liu W."/>
        </authorList>
    </citation>
    <scope>NUCLEOTIDE SEQUENCE [LARGE SCALE GENOMIC DNA]</scope>
    <source>
        <strain evidence="4 5">S1-96</strain>
    </source>
</reference>
<dbReference type="Pfam" id="PF04294">
    <property type="entry name" value="VanW"/>
    <property type="match status" value="1"/>
</dbReference>